<evidence type="ECO:0000256" key="3">
    <source>
        <dbReference type="ARBA" id="ARBA00023163"/>
    </source>
</evidence>
<dbReference type="InterPro" id="IPR020449">
    <property type="entry name" value="Tscrpt_reg_AraC-type_HTH"/>
</dbReference>
<dbReference type="Gene3D" id="1.10.10.60">
    <property type="entry name" value="Homeodomain-like"/>
    <property type="match status" value="2"/>
</dbReference>
<dbReference type="Pfam" id="PF12833">
    <property type="entry name" value="HTH_18"/>
    <property type="match status" value="1"/>
</dbReference>
<comment type="caution">
    <text evidence="5">The sequence shown here is derived from an EMBL/GenBank/DDBJ whole genome shotgun (WGS) entry which is preliminary data.</text>
</comment>
<dbReference type="SMART" id="SM00342">
    <property type="entry name" value="HTH_ARAC"/>
    <property type="match status" value="1"/>
</dbReference>
<organism evidence="5 6">
    <name type="scientific">Flavobacterium psychroterrae</name>
    <dbReference type="NCBI Taxonomy" id="2133767"/>
    <lineage>
        <taxon>Bacteria</taxon>
        <taxon>Pseudomonadati</taxon>
        <taxon>Bacteroidota</taxon>
        <taxon>Flavobacteriia</taxon>
        <taxon>Flavobacteriales</taxon>
        <taxon>Flavobacteriaceae</taxon>
        <taxon>Flavobacterium</taxon>
    </lineage>
</organism>
<dbReference type="PANTHER" id="PTHR43280:SF2">
    <property type="entry name" value="HTH-TYPE TRANSCRIPTIONAL REGULATOR EXSA"/>
    <property type="match status" value="1"/>
</dbReference>
<dbReference type="PANTHER" id="PTHR43280">
    <property type="entry name" value="ARAC-FAMILY TRANSCRIPTIONAL REGULATOR"/>
    <property type="match status" value="1"/>
</dbReference>
<dbReference type="SUPFAM" id="SSF51215">
    <property type="entry name" value="Regulatory protein AraC"/>
    <property type="match status" value="1"/>
</dbReference>
<dbReference type="RefSeq" id="WP_213298677.1">
    <property type="nucleotide sequence ID" value="NZ_JAGYVZ010000008.1"/>
</dbReference>
<evidence type="ECO:0000259" key="4">
    <source>
        <dbReference type="PROSITE" id="PS01124"/>
    </source>
</evidence>
<name>A0ABS5PBY9_9FLAO</name>
<proteinExistence type="predicted"/>
<keyword evidence="3" id="KW-0804">Transcription</keyword>
<evidence type="ECO:0000256" key="2">
    <source>
        <dbReference type="ARBA" id="ARBA00023125"/>
    </source>
</evidence>
<keyword evidence="1" id="KW-0805">Transcription regulation</keyword>
<gene>
    <name evidence="5" type="ORF">KHA90_09975</name>
</gene>
<dbReference type="InterPro" id="IPR003313">
    <property type="entry name" value="AraC-bd"/>
</dbReference>
<keyword evidence="6" id="KW-1185">Reference proteome</keyword>
<dbReference type="EMBL" id="JAGYVZ010000008">
    <property type="protein sequence ID" value="MBS7231350.1"/>
    <property type="molecule type" value="Genomic_DNA"/>
</dbReference>
<feature type="domain" description="HTH araC/xylS-type" evidence="4">
    <location>
        <begin position="176"/>
        <end position="276"/>
    </location>
</feature>
<sequence length="283" mass="33575">MKKENLYEPFTVSFETLDEYPDVGDRHNFFELVYILGGTGRQCINKNIFEYDAGHMFLLTPEDCHNFTIETETKFFFLRFNDIYLKNSSLQNENIQRLEYILQNANHQPGCILKNHADKCLVKVMVEAIIRERQDKDVYNKELIQQLVNTLIIIVARNIAKYLPEQVNISTEAKAMDILQYIQNNIYYPERIKAESLSEYFGISNTYLGRYFKKHANETMQQYISNYKTKLIEHRLQFSDKRINEIAYEFGFTDESHFNKFFKKQRGNSPSEFRKVIRVSALN</sequence>
<dbReference type="InterPro" id="IPR037923">
    <property type="entry name" value="HTH-like"/>
</dbReference>
<reference evidence="5 6" key="1">
    <citation type="journal article" date="2018" name="Int. J. Syst. Evol. Microbiol.">
        <title>Flavobacterium chryseum sp. nov. and Flavobacterium psychroterrae sp. nov., novel environmental bacteria isolated from Antarctica.</title>
        <authorList>
            <person name="Kralova S."/>
            <person name="Svec P."/>
            <person name="Busse H.J."/>
            <person name="Stankova E."/>
            <person name="Vaczi P."/>
            <person name="Sedlacek I."/>
        </authorList>
    </citation>
    <scope>NUCLEOTIDE SEQUENCE [LARGE SCALE GENOMIC DNA]</scope>
    <source>
        <strain evidence="5 6">CCM 8827</strain>
    </source>
</reference>
<dbReference type="InterPro" id="IPR018060">
    <property type="entry name" value="HTH_AraC"/>
</dbReference>
<keyword evidence="2" id="KW-0238">DNA-binding</keyword>
<evidence type="ECO:0000313" key="5">
    <source>
        <dbReference type="EMBL" id="MBS7231350.1"/>
    </source>
</evidence>
<dbReference type="Pfam" id="PF02311">
    <property type="entry name" value="AraC_binding"/>
    <property type="match status" value="1"/>
</dbReference>
<protein>
    <submittedName>
        <fullName evidence="5">Helix-turn-helix domain-containing protein</fullName>
    </submittedName>
</protein>
<dbReference type="SUPFAM" id="SSF46689">
    <property type="entry name" value="Homeodomain-like"/>
    <property type="match status" value="1"/>
</dbReference>
<evidence type="ECO:0000256" key="1">
    <source>
        <dbReference type="ARBA" id="ARBA00023015"/>
    </source>
</evidence>
<evidence type="ECO:0000313" key="6">
    <source>
        <dbReference type="Proteomes" id="UP000722625"/>
    </source>
</evidence>
<accession>A0ABS5PBY9</accession>
<dbReference type="PROSITE" id="PS01124">
    <property type="entry name" value="HTH_ARAC_FAMILY_2"/>
    <property type="match status" value="1"/>
</dbReference>
<dbReference type="PRINTS" id="PR00032">
    <property type="entry name" value="HTHARAC"/>
</dbReference>
<dbReference type="InterPro" id="IPR009057">
    <property type="entry name" value="Homeodomain-like_sf"/>
</dbReference>
<dbReference type="Proteomes" id="UP000722625">
    <property type="component" value="Unassembled WGS sequence"/>
</dbReference>